<feature type="compositionally biased region" description="Polar residues" evidence="1">
    <location>
        <begin position="197"/>
        <end position="206"/>
    </location>
</feature>
<keyword evidence="2" id="KW-0812">Transmembrane</keyword>
<dbReference type="InterPro" id="IPR010982">
    <property type="entry name" value="Lambda_DNA-bd_dom_sf"/>
</dbReference>
<keyword evidence="2" id="KW-1133">Transmembrane helix</keyword>
<feature type="region of interest" description="Disordered" evidence="1">
    <location>
        <begin position="77"/>
        <end position="100"/>
    </location>
</feature>
<reference evidence="4 5" key="1">
    <citation type="submission" date="2015-01" db="EMBL/GenBank/DDBJ databases">
        <title>Jeotgalibacillus campisalis genome sequencing.</title>
        <authorList>
            <person name="Goh K.M."/>
            <person name="Chan K.-G."/>
            <person name="Yaakop A.S."/>
            <person name="Ee R."/>
            <person name="Gan H.M."/>
            <person name="Chan C.S."/>
        </authorList>
    </citation>
    <scope>NUCLEOTIDE SEQUENCE [LARGE SCALE GENOMIC DNA]</scope>
    <source>
        <strain evidence="4 5">SF-57</strain>
    </source>
</reference>
<feature type="transmembrane region" description="Helical" evidence="2">
    <location>
        <begin position="104"/>
        <end position="131"/>
    </location>
</feature>
<feature type="region of interest" description="Disordered" evidence="1">
    <location>
        <begin position="135"/>
        <end position="206"/>
    </location>
</feature>
<keyword evidence="5" id="KW-1185">Reference proteome</keyword>
<dbReference type="InterPro" id="IPR025194">
    <property type="entry name" value="RodZ-like_C"/>
</dbReference>
<dbReference type="PATRIC" id="fig|220754.4.peg.1970"/>
<dbReference type="SMART" id="SM00530">
    <property type="entry name" value="HTH_XRE"/>
    <property type="match status" value="1"/>
</dbReference>
<organism evidence="4 5">
    <name type="scientific">Jeotgalibacillus campisalis</name>
    <dbReference type="NCBI Taxonomy" id="220754"/>
    <lineage>
        <taxon>Bacteria</taxon>
        <taxon>Bacillati</taxon>
        <taxon>Bacillota</taxon>
        <taxon>Bacilli</taxon>
        <taxon>Bacillales</taxon>
        <taxon>Caryophanaceae</taxon>
        <taxon>Jeotgalibacillus</taxon>
    </lineage>
</organism>
<evidence type="ECO:0000313" key="5">
    <source>
        <dbReference type="Proteomes" id="UP000031972"/>
    </source>
</evidence>
<proteinExistence type="predicted"/>
<accession>A0A0C2S158</accession>
<dbReference type="AlphaFoldDB" id="A0A0C2S158"/>
<dbReference type="InterPro" id="IPR050400">
    <property type="entry name" value="Bact_Cytoskel_RodZ"/>
</dbReference>
<gene>
    <name evidence="4" type="ORF">KR50_19510</name>
</gene>
<dbReference type="SUPFAM" id="SSF47413">
    <property type="entry name" value="lambda repressor-like DNA-binding domains"/>
    <property type="match status" value="1"/>
</dbReference>
<evidence type="ECO:0000256" key="2">
    <source>
        <dbReference type="SAM" id="Phobius"/>
    </source>
</evidence>
<keyword evidence="2" id="KW-0472">Membrane</keyword>
<dbReference type="GO" id="GO:0003677">
    <property type="term" value="F:DNA binding"/>
    <property type="evidence" value="ECO:0007669"/>
    <property type="project" value="InterPro"/>
</dbReference>
<dbReference type="RefSeq" id="WP_052476920.1">
    <property type="nucleotide sequence ID" value="NZ_JXRR01000014.1"/>
</dbReference>
<name>A0A0C2S158_9BACL</name>
<evidence type="ECO:0000256" key="1">
    <source>
        <dbReference type="SAM" id="MobiDB-lite"/>
    </source>
</evidence>
<evidence type="ECO:0000313" key="4">
    <source>
        <dbReference type="EMBL" id="KIL47784.1"/>
    </source>
</evidence>
<evidence type="ECO:0000259" key="3">
    <source>
        <dbReference type="PROSITE" id="PS50943"/>
    </source>
</evidence>
<dbReference type="Proteomes" id="UP000031972">
    <property type="component" value="Unassembled WGS sequence"/>
</dbReference>
<dbReference type="OrthoDB" id="9797543at2"/>
<dbReference type="CDD" id="cd00093">
    <property type="entry name" value="HTH_XRE"/>
    <property type="match status" value="1"/>
</dbReference>
<dbReference type="PANTHER" id="PTHR34475">
    <property type="match status" value="1"/>
</dbReference>
<feature type="compositionally biased region" description="Polar residues" evidence="1">
    <location>
        <begin position="86"/>
        <end position="100"/>
    </location>
</feature>
<protein>
    <recommendedName>
        <fullName evidence="3">HTH cro/C1-type domain-containing protein</fullName>
    </recommendedName>
</protein>
<dbReference type="Pfam" id="PF13464">
    <property type="entry name" value="RodZ_C"/>
    <property type="match status" value="1"/>
</dbReference>
<comment type="caution">
    <text evidence="4">The sequence shown here is derived from an EMBL/GenBank/DDBJ whole genome shotgun (WGS) entry which is preliminary data.</text>
</comment>
<dbReference type="PANTHER" id="PTHR34475:SF1">
    <property type="entry name" value="CYTOSKELETON PROTEIN RODZ"/>
    <property type="match status" value="1"/>
</dbReference>
<dbReference type="Gene3D" id="1.10.260.40">
    <property type="entry name" value="lambda repressor-like DNA-binding domains"/>
    <property type="match status" value="1"/>
</dbReference>
<dbReference type="PROSITE" id="PS50943">
    <property type="entry name" value="HTH_CROC1"/>
    <property type="match status" value="1"/>
</dbReference>
<dbReference type="InterPro" id="IPR001387">
    <property type="entry name" value="Cro/C1-type_HTH"/>
</dbReference>
<feature type="compositionally biased region" description="Acidic residues" evidence="1">
    <location>
        <begin position="159"/>
        <end position="196"/>
    </location>
</feature>
<dbReference type="EMBL" id="JXRR01000014">
    <property type="protein sequence ID" value="KIL47784.1"/>
    <property type="molecule type" value="Genomic_DNA"/>
</dbReference>
<dbReference type="Pfam" id="PF13413">
    <property type="entry name" value="HTH_25"/>
    <property type="match status" value="1"/>
</dbReference>
<sequence length="300" mass="33246">MTELGNRLKLAREEKGLSLEEVQSLTKIQQKYLQGIEDGNYTMMPGSFYVRAFIKQYAEAVGLNPDKLFEEYANDIPSNHEDQIPSHLSRSQTRKGTSGSSRMFSFLPTFITVIFIIGILAVVYFVAVTLLSENNDQSENNGTEESVGMEQQEGVSPAVEEEEEEDTSGEADDESESEEAIEEDTEESTENSDELTIENTGTAGSDTTFQLKGAEEINVTVNSSTAWVGITDENSNELISKQLTNQDGELSFDASEYDWFRIRIGSTAGTEVTINGEPVEFGLSTDVNPQNMIFEVEDEE</sequence>
<feature type="compositionally biased region" description="Polar residues" evidence="1">
    <location>
        <begin position="135"/>
        <end position="144"/>
    </location>
</feature>
<feature type="domain" description="HTH cro/C1-type" evidence="3">
    <location>
        <begin position="8"/>
        <end position="41"/>
    </location>
</feature>